<dbReference type="AlphaFoldDB" id="A0A330LPT9"/>
<keyword evidence="2" id="KW-1185">Reference proteome</keyword>
<name>A0A330LPT9_9GAMM</name>
<evidence type="ECO:0000313" key="2">
    <source>
        <dbReference type="Proteomes" id="UP000250163"/>
    </source>
</evidence>
<organism evidence="1 2">
    <name type="scientific">Moritella yayanosii</name>
    <dbReference type="NCBI Taxonomy" id="69539"/>
    <lineage>
        <taxon>Bacteria</taxon>
        <taxon>Pseudomonadati</taxon>
        <taxon>Pseudomonadota</taxon>
        <taxon>Gammaproteobacteria</taxon>
        <taxon>Alteromonadales</taxon>
        <taxon>Moritellaceae</taxon>
        <taxon>Moritella</taxon>
    </lineage>
</organism>
<reference evidence="2" key="1">
    <citation type="submission" date="2018-05" db="EMBL/GenBank/DDBJ databases">
        <authorList>
            <person name="Cea G.-C."/>
            <person name="William W."/>
        </authorList>
    </citation>
    <scope>NUCLEOTIDE SEQUENCE [LARGE SCALE GENOMIC DNA]</scope>
    <source>
        <strain evidence="2">DB21MT 5</strain>
    </source>
</reference>
<sequence>MHRIVTEHDCFSYTDAYQLALNQGATSSKFITLDNDVYYLSQWLQQAYHLSAVPEYIAVAHIDSMGVSQAGNLCNRKPKPANRHFA</sequence>
<proteinExistence type="predicted"/>
<gene>
    <name evidence="1" type="ORF">MORIYA_2521</name>
</gene>
<dbReference type="EMBL" id="LS483250">
    <property type="protein sequence ID" value="SQD78997.1"/>
    <property type="molecule type" value="Genomic_DNA"/>
</dbReference>
<dbReference type="KEGG" id="mya:MORIYA_2521"/>
<dbReference type="RefSeq" id="WP_112715404.1">
    <property type="nucleotide sequence ID" value="NZ_LS483250.1"/>
</dbReference>
<evidence type="ECO:0000313" key="1">
    <source>
        <dbReference type="EMBL" id="SQD78997.1"/>
    </source>
</evidence>
<accession>A0A330LPT9</accession>
<protein>
    <submittedName>
        <fullName evidence="1">RNA polymerase sigma factor</fullName>
    </submittedName>
</protein>
<dbReference type="Proteomes" id="UP000250163">
    <property type="component" value="Chromosome MORIYA"/>
</dbReference>
<dbReference type="OrthoDB" id="6398659at2"/>